<dbReference type="Gene3D" id="3.20.20.30">
    <property type="entry name" value="Luciferase-like domain"/>
    <property type="match status" value="1"/>
</dbReference>
<proteinExistence type="predicted"/>
<dbReference type="AlphaFoldDB" id="A0A1K1T763"/>
<keyword evidence="7" id="KW-1185">Reference proteome</keyword>
<evidence type="ECO:0000313" key="6">
    <source>
        <dbReference type="EMBL" id="SFW92459.1"/>
    </source>
</evidence>
<name>A0A1K1T763_9PSEU</name>
<dbReference type="InterPro" id="IPR050172">
    <property type="entry name" value="SsuD_RutA_monooxygenase"/>
</dbReference>
<dbReference type="NCBIfam" id="TIGR04021">
    <property type="entry name" value="LLM_DMSO2_sfnG"/>
    <property type="match status" value="1"/>
</dbReference>
<dbReference type="Proteomes" id="UP000182740">
    <property type="component" value="Unassembled WGS sequence"/>
</dbReference>
<evidence type="ECO:0000256" key="3">
    <source>
        <dbReference type="ARBA" id="ARBA00023002"/>
    </source>
</evidence>
<dbReference type="GO" id="GO:0046306">
    <property type="term" value="P:alkanesulfonate catabolic process"/>
    <property type="evidence" value="ECO:0007669"/>
    <property type="project" value="TreeGrafter"/>
</dbReference>
<dbReference type="InterPro" id="IPR011251">
    <property type="entry name" value="Luciferase-like_dom"/>
</dbReference>
<dbReference type="InterPro" id="IPR024014">
    <property type="entry name" value="DMSO2_SphG"/>
</dbReference>
<evidence type="ECO:0000259" key="5">
    <source>
        <dbReference type="Pfam" id="PF00296"/>
    </source>
</evidence>
<organism evidence="6 7">
    <name type="scientific">Amycolatopsis australiensis</name>
    <dbReference type="NCBI Taxonomy" id="546364"/>
    <lineage>
        <taxon>Bacteria</taxon>
        <taxon>Bacillati</taxon>
        <taxon>Actinomycetota</taxon>
        <taxon>Actinomycetes</taxon>
        <taxon>Pseudonocardiales</taxon>
        <taxon>Pseudonocardiaceae</taxon>
        <taxon>Amycolatopsis</taxon>
    </lineage>
</organism>
<protein>
    <submittedName>
        <fullName evidence="6">FMNH2-dependent dimethyl sulfone monooxygenase</fullName>
    </submittedName>
</protein>
<evidence type="ECO:0000256" key="2">
    <source>
        <dbReference type="ARBA" id="ARBA00022643"/>
    </source>
</evidence>
<keyword evidence="2" id="KW-0288">FMN</keyword>
<keyword evidence="4 6" id="KW-0503">Monooxygenase</keyword>
<dbReference type="PANTHER" id="PTHR42847:SF4">
    <property type="entry name" value="ALKANESULFONATE MONOOXYGENASE-RELATED"/>
    <property type="match status" value="1"/>
</dbReference>
<reference evidence="7" key="1">
    <citation type="submission" date="2016-11" db="EMBL/GenBank/DDBJ databases">
        <authorList>
            <person name="Varghese N."/>
            <person name="Submissions S."/>
        </authorList>
    </citation>
    <scope>NUCLEOTIDE SEQUENCE [LARGE SCALE GENOMIC DNA]</scope>
    <source>
        <strain evidence="7">DSM 44671</strain>
    </source>
</reference>
<accession>A0A1K1T763</accession>
<dbReference type="InterPro" id="IPR036661">
    <property type="entry name" value="Luciferase-like_sf"/>
</dbReference>
<dbReference type="SUPFAM" id="SSF51679">
    <property type="entry name" value="Bacterial luciferase-like"/>
    <property type="match status" value="1"/>
</dbReference>
<keyword evidence="3" id="KW-0560">Oxidoreductase</keyword>
<dbReference type="STRING" id="546364.SAMN04489730_8643"/>
<gene>
    <name evidence="6" type="ORF">SAMN04489730_8643</name>
</gene>
<keyword evidence="1" id="KW-0285">Flavoprotein</keyword>
<dbReference type="Pfam" id="PF00296">
    <property type="entry name" value="Bac_luciferase"/>
    <property type="match status" value="1"/>
</dbReference>
<dbReference type="RefSeq" id="WP_072481619.1">
    <property type="nucleotide sequence ID" value="NZ_FPJG01000006.1"/>
</dbReference>
<evidence type="ECO:0000313" key="7">
    <source>
        <dbReference type="Proteomes" id="UP000182740"/>
    </source>
</evidence>
<feature type="domain" description="Luciferase-like" evidence="5">
    <location>
        <begin position="9"/>
        <end position="327"/>
    </location>
</feature>
<evidence type="ECO:0000256" key="4">
    <source>
        <dbReference type="ARBA" id="ARBA00023033"/>
    </source>
</evidence>
<sequence length="370" mass="41213">MSLEEPLKFAYWVPNVSGGLVTSDIEQRTDWGYEYNKELAVLAENSGFEYALSQVRYTASYGAAYQHESTGFSLALLLATQRLKVIAAVHPGLWHPGVLAKFIASADVISGGRAAVNVVSGWFKGEFTGLGEPWLEHDERYRRSEEFIRVLRELWTNDHAEFRGDFYRIHDFDIKPKPVAAPHPEIFQGGNSTAARKLAGAVSDWYFSNGKDFDGFTEQVEEVRGYAAANQRTVRFGLNGFVIARSTESEAKAVLKEIVEKANVEAVEGFRAAVAQAGKSTSDSKGMWADSEFEDLVQYNDGFRTKLIGTPEQIAERAIEYKKRGASLLLLGFLHYLEDVEYFGKHVLPVIREKEKDLARGAATPEPLGV</sequence>
<dbReference type="PANTHER" id="PTHR42847">
    <property type="entry name" value="ALKANESULFONATE MONOOXYGENASE"/>
    <property type="match status" value="1"/>
</dbReference>
<dbReference type="GO" id="GO:0008726">
    <property type="term" value="F:alkanesulfonate monooxygenase activity"/>
    <property type="evidence" value="ECO:0007669"/>
    <property type="project" value="TreeGrafter"/>
</dbReference>
<dbReference type="CDD" id="cd01094">
    <property type="entry name" value="Alkanesulfonate_monoxygenase"/>
    <property type="match status" value="1"/>
</dbReference>
<dbReference type="EMBL" id="FPJG01000006">
    <property type="protein sequence ID" value="SFW92459.1"/>
    <property type="molecule type" value="Genomic_DNA"/>
</dbReference>
<evidence type="ECO:0000256" key="1">
    <source>
        <dbReference type="ARBA" id="ARBA00022630"/>
    </source>
</evidence>
<dbReference type="OrthoDB" id="9814695at2"/>